<evidence type="ECO:0000256" key="1">
    <source>
        <dbReference type="SAM" id="SignalP"/>
    </source>
</evidence>
<sequence length="230" mass="24639">MRAINIHALCYLLLGVFLVPAAAAALLPSTVLGIQSNQSLVLETPTLTSVLSAPPGPTETRRIECFDPRQRSAIPPTPKDCDSAIEVILHTYPGPMIPQNFSNDGAQGTHKVPWSWEVGNCQIMISTKDDSSWDEFRYVDIVVAAQDVLYFCVPRSRFKLGGVEVIGEKGFYVGVNGILRNVMGNVTEDGNETYATPMGTGTAVGIALPTGVSALVSGDELDEDLALSVM</sequence>
<organism evidence="2 3">
    <name type="scientific">Cladonia borealis</name>
    <dbReference type="NCBI Taxonomy" id="184061"/>
    <lineage>
        <taxon>Eukaryota</taxon>
        <taxon>Fungi</taxon>
        <taxon>Dikarya</taxon>
        <taxon>Ascomycota</taxon>
        <taxon>Pezizomycotina</taxon>
        <taxon>Lecanoromycetes</taxon>
        <taxon>OSLEUM clade</taxon>
        <taxon>Lecanoromycetidae</taxon>
        <taxon>Lecanorales</taxon>
        <taxon>Lecanorineae</taxon>
        <taxon>Cladoniaceae</taxon>
        <taxon>Cladonia</taxon>
    </lineage>
</organism>
<dbReference type="AlphaFoldDB" id="A0AA39R5F6"/>
<gene>
    <name evidence="2" type="ORF">JMJ35_003523</name>
</gene>
<feature type="signal peptide" evidence="1">
    <location>
        <begin position="1"/>
        <end position="24"/>
    </location>
</feature>
<evidence type="ECO:0008006" key="4">
    <source>
        <dbReference type="Google" id="ProtNLM"/>
    </source>
</evidence>
<proteinExistence type="predicted"/>
<feature type="chain" id="PRO_5041218722" description="Ecp2 effector protein domain-containing protein" evidence="1">
    <location>
        <begin position="25"/>
        <end position="230"/>
    </location>
</feature>
<evidence type="ECO:0000313" key="3">
    <source>
        <dbReference type="Proteomes" id="UP001166286"/>
    </source>
</evidence>
<dbReference type="Proteomes" id="UP001166286">
    <property type="component" value="Unassembled WGS sequence"/>
</dbReference>
<dbReference type="EMBL" id="JAFEKC020000006">
    <property type="protein sequence ID" value="KAK0513801.1"/>
    <property type="molecule type" value="Genomic_DNA"/>
</dbReference>
<comment type="caution">
    <text evidence="2">The sequence shown here is derived from an EMBL/GenBank/DDBJ whole genome shotgun (WGS) entry which is preliminary data.</text>
</comment>
<reference evidence="2" key="1">
    <citation type="submission" date="2023-03" db="EMBL/GenBank/DDBJ databases">
        <title>Complete genome of Cladonia borealis.</title>
        <authorList>
            <person name="Park H."/>
        </authorList>
    </citation>
    <scope>NUCLEOTIDE SEQUENCE</scope>
    <source>
        <strain evidence="2">ANT050790</strain>
    </source>
</reference>
<evidence type="ECO:0000313" key="2">
    <source>
        <dbReference type="EMBL" id="KAK0513801.1"/>
    </source>
</evidence>
<accession>A0AA39R5F6</accession>
<keyword evidence="1" id="KW-0732">Signal</keyword>
<keyword evidence="3" id="KW-1185">Reference proteome</keyword>
<protein>
    <recommendedName>
        <fullName evidence="4">Ecp2 effector protein domain-containing protein</fullName>
    </recommendedName>
</protein>
<name>A0AA39R5F6_9LECA</name>